<dbReference type="AlphaFoldDB" id="A0A6L9SFX1"/>
<dbReference type="Gene3D" id="3.40.50.720">
    <property type="entry name" value="NAD(P)-binding Rossmann-like Domain"/>
    <property type="match status" value="1"/>
</dbReference>
<evidence type="ECO:0000259" key="5">
    <source>
        <dbReference type="PROSITE" id="PS51176"/>
    </source>
</evidence>
<evidence type="ECO:0000256" key="2">
    <source>
        <dbReference type="ARBA" id="ARBA00023002"/>
    </source>
</evidence>
<proteinExistence type="inferred from homology"/>
<evidence type="ECO:0000256" key="4">
    <source>
        <dbReference type="ARBA" id="ARBA00029440"/>
    </source>
</evidence>
<feature type="domain" description="Prephenate/arogenate dehydrogenase" evidence="5">
    <location>
        <begin position="10"/>
        <end position="290"/>
    </location>
</feature>
<dbReference type="InterPro" id="IPR045865">
    <property type="entry name" value="ACT-like_dom_sf"/>
</dbReference>
<dbReference type="GO" id="GO:0008977">
    <property type="term" value="F:prephenate dehydrogenase (NAD+) activity"/>
    <property type="evidence" value="ECO:0007669"/>
    <property type="project" value="UniProtKB-EC"/>
</dbReference>
<dbReference type="SUPFAM" id="SSF51735">
    <property type="entry name" value="NAD(P)-binding Rossmann-fold domains"/>
    <property type="match status" value="1"/>
</dbReference>
<dbReference type="SUPFAM" id="SSF55021">
    <property type="entry name" value="ACT-like"/>
    <property type="match status" value="1"/>
</dbReference>
<evidence type="ECO:0000256" key="3">
    <source>
        <dbReference type="ARBA" id="ARBA00023141"/>
    </source>
</evidence>
<dbReference type="Gene3D" id="3.30.70.260">
    <property type="match status" value="1"/>
</dbReference>
<evidence type="ECO:0000256" key="1">
    <source>
        <dbReference type="ARBA" id="ARBA00007964"/>
    </source>
</evidence>
<dbReference type="InterPro" id="IPR008927">
    <property type="entry name" value="6-PGluconate_DH-like_C_sf"/>
</dbReference>
<comment type="pathway">
    <text evidence="4">Amino-acid biosynthesis.</text>
</comment>
<dbReference type="Gene3D" id="1.10.3660.10">
    <property type="entry name" value="6-phosphogluconate dehydrogenase C-terminal like domain"/>
    <property type="match status" value="1"/>
</dbReference>
<dbReference type="NCBIfam" id="NF005111">
    <property type="entry name" value="PRK06545.2-3"/>
    <property type="match status" value="1"/>
</dbReference>
<dbReference type="InterPro" id="IPR003099">
    <property type="entry name" value="Prephen_DH"/>
</dbReference>
<dbReference type="PANTHER" id="PTHR21363:SF0">
    <property type="entry name" value="PREPHENATE DEHYDROGENASE [NADP(+)]"/>
    <property type="match status" value="1"/>
</dbReference>
<name>A0A6L9SFX1_9ACTN</name>
<keyword evidence="3" id="KW-0057">Aromatic amino acid biosynthesis</keyword>
<protein>
    <submittedName>
        <fullName evidence="6">Prephenate dehydrogenase</fullName>
        <ecNumber evidence="6">1.3.1.12</ecNumber>
    </submittedName>
</protein>
<dbReference type="NCBIfam" id="NF005112">
    <property type="entry name" value="PRK06545.2-4"/>
    <property type="match status" value="1"/>
</dbReference>
<accession>A0A6L9SFX1</accession>
<keyword evidence="2 6" id="KW-0560">Oxidoreductase</keyword>
<dbReference type="Proteomes" id="UP000475214">
    <property type="component" value="Unassembled WGS sequence"/>
</dbReference>
<reference evidence="6 7" key="1">
    <citation type="submission" date="2020-02" db="EMBL/GenBank/DDBJ databases">
        <authorList>
            <person name="Li X.-J."/>
            <person name="Han X.-M."/>
        </authorList>
    </citation>
    <scope>NUCLEOTIDE SEQUENCE [LARGE SCALE GENOMIC DNA]</scope>
    <source>
        <strain evidence="6 7">CCTCC AB 2017055</strain>
    </source>
</reference>
<keyword evidence="3" id="KW-0028">Amino-acid biosynthesis</keyword>
<organism evidence="6 7">
    <name type="scientific">Phytoactinopolyspora halotolerans</name>
    <dbReference type="NCBI Taxonomy" id="1981512"/>
    <lineage>
        <taxon>Bacteria</taxon>
        <taxon>Bacillati</taxon>
        <taxon>Actinomycetota</taxon>
        <taxon>Actinomycetes</taxon>
        <taxon>Jiangellales</taxon>
        <taxon>Jiangellaceae</taxon>
        <taxon>Phytoactinopolyspora</taxon>
    </lineage>
</organism>
<dbReference type="InterPro" id="IPR050812">
    <property type="entry name" value="Preph/Arog_dehydrog"/>
</dbReference>
<dbReference type="GO" id="GO:0004665">
    <property type="term" value="F:prephenate dehydrogenase (NADP+) activity"/>
    <property type="evidence" value="ECO:0007669"/>
    <property type="project" value="InterPro"/>
</dbReference>
<gene>
    <name evidence="6" type="ORF">G1H10_27905</name>
</gene>
<dbReference type="EC" id="1.3.1.12" evidence="6"/>
<dbReference type="SUPFAM" id="SSF48179">
    <property type="entry name" value="6-phosphogluconate dehydrogenase C-terminal domain-like"/>
    <property type="match status" value="1"/>
</dbReference>
<dbReference type="PANTHER" id="PTHR21363">
    <property type="entry name" value="PREPHENATE DEHYDROGENASE"/>
    <property type="match status" value="1"/>
</dbReference>
<dbReference type="InterPro" id="IPR036291">
    <property type="entry name" value="NAD(P)-bd_dom_sf"/>
</dbReference>
<dbReference type="InterPro" id="IPR046825">
    <property type="entry name" value="PDH_C"/>
</dbReference>
<dbReference type="Pfam" id="PF20463">
    <property type="entry name" value="PDH_C"/>
    <property type="match status" value="1"/>
</dbReference>
<evidence type="ECO:0000313" key="6">
    <source>
        <dbReference type="EMBL" id="NEE03999.1"/>
    </source>
</evidence>
<comment type="similarity">
    <text evidence="1">Belongs to the prephenate/arogenate dehydrogenase family.</text>
</comment>
<dbReference type="GO" id="GO:0070403">
    <property type="term" value="F:NAD+ binding"/>
    <property type="evidence" value="ECO:0007669"/>
    <property type="project" value="InterPro"/>
</dbReference>
<evidence type="ECO:0000313" key="7">
    <source>
        <dbReference type="Proteomes" id="UP000475214"/>
    </source>
</evidence>
<comment type="caution">
    <text evidence="6">The sequence shown here is derived from an EMBL/GenBank/DDBJ whole genome shotgun (WGS) entry which is preliminary data.</text>
</comment>
<dbReference type="EMBL" id="JAAGOA010000028">
    <property type="protein sequence ID" value="NEE03999.1"/>
    <property type="molecule type" value="Genomic_DNA"/>
</dbReference>
<keyword evidence="7" id="KW-1185">Reference proteome</keyword>
<sequence length="362" mass="37332">MENGRSALSDGVLIVGTGLLGTSLGLALRRAGIDVRLRDTKSETLAEAVRLGAGRPSEPGDAPAALGVVAVPPEAVAGVVADLLDAGDAEYATDVASVKAMPAEQVRARLGPAGRYVGSHPMAGREVSGPGGALPDLFEGRPWVVCPDEHTDQQAVTRALAVARLAGAAPVTMSVADHDAAVALVSHAPHLVSVLMAARLVDAPDHEIRLAGPGVSDVTRIAGGDPGLWTEILSANAAAVHDVLSDLRDDLDRTLAALASPEPARSALYQLMRSGVDGRGRLPGKHGEAHAEFVTVAVMVDDRPGQLARLFADVDAAGANVEDVRIDHSPGQPVGLVEIDVRPGTDADLRTALTERGWNVPR</sequence>
<dbReference type="PROSITE" id="PS51176">
    <property type="entry name" value="PDH_ADH"/>
    <property type="match status" value="1"/>
</dbReference>
<dbReference type="Pfam" id="PF02153">
    <property type="entry name" value="PDH_N"/>
    <property type="match status" value="1"/>
</dbReference>
<dbReference type="InterPro" id="IPR046826">
    <property type="entry name" value="PDH_N"/>
</dbReference>
<dbReference type="GO" id="GO:0006571">
    <property type="term" value="P:tyrosine biosynthetic process"/>
    <property type="evidence" value="ECO:0007669"/>
    <property type="project" value="InterPro"/>
</dbReference>